<name>A0AAV3R1W7_LITER</name>
<organism evidence="2 3">
    <name type="scientific">Lithospermum erythrorhizon</name>
    <name type="common">Purple gromwell</name>
    <name type="synonym">Lithospermum officinale var. erythrorhizon</name>
    <dbReference type="NCBI Taxonomy" id="34254"/>
    <lineage>
        <taxon>Eukaryota</taxon>
        <taxon>Viridiplantae</taxon>
        <taxon>Streptophyta</taxon>
        <taxon>Embryophyta</taxon>
        <taxon>Tracheophyta</taxon>
        <taxon>Spermatophyta</taxon>
        <taxon>Magnoliopsida</taxon>
        <taxon>eudicotyledons</taxon>
        <taxon>Gunneridae</taxon>
        <taxon>Pentapetalae</taxon>
        <taxon>asterids</taxon>
        <taxon>lamiids</taxon>
        <taxon>Boraginales</taxon>
        <taxon>Boraginaceae</taxon>
        <taxon>Boraginoideae</taxon>
        <taxon>Lithospermeae</taxon>
        <taxon>Lithospermum</taxon>
    </lineage>
</organism>
<accession>A0AAV3R1W7</accession>
<feature type="compositionally biased region" description="Basic and acidic residues" evidence="1">
    <location>
        <begin position="421"/>
        <end position="439"/>
    </location>
</feature>
<dbReference type="Proteomes" id="UP001454036">
    <property type="component" value="Unassembled WGS sequence"/>
</dbReference>
<feature type="region of interest" description="Disordered" evidence="1">
    <location>
        <begin position="369"/>
        <end position="444"/>
    </location>
</feature>
<proteinExistence type="predicted"/>
<feature type="compositionally biased region" description="Basic and acidic residues" evidence="1">
    <location>
        <begin position="369"/>
        <end position="411"/>
    </location>
</feature>
<keyword evidence="3" id="KW-1185">Reference proteome</keyword>
<comment type="caution">
    <text evidence="2">The sequence shown here is derived from an EMBL/GenBank/DDBJ whole genome shotgun (WGS) entry which is preliminary data.</text>
</comment>
<sequence>MAYNAFSLLEDIVDENPKNVVINKKPKETIEQKKPQEFQQTLLYTSDELRDKNKKNIAKRSADVKRFNRLCKKDEEHIKRRRMWLKNEKKLLFNEDKKAFFGSRTKEGQTTWVLDQWRRIQEKELRTIEEEKGFLVMWKGLVLEEKNYILGWKNFVPKEEEDVKKMVDDRRFIESREGWIRGEEKAIDLAEKRCLERCMGWVKEEKEYIIERRRWIEDEEKRIDIEKKKLENEKKVDFGSLSIEDQTNILRQRRVVVNERRVIYEEERLVKEEEKWIKEEDKRIKEEDKRTKEEIKEVVKNIGEEKQTIEKKHQENWVSLSKEEKEKALKETLFAHQKILRPQQIKQTVPKRLFNNKFDQNIAKVKETEEKQSNVVEETKEKKDLEAINVEKRKEDEKLEETKSETSEGGKGKKKKKRVQKKIEVKSEEEIREEKRKEATMMAKTKTLQQYEEELRKKKDECEKLKCATEIRKVDMDEEFKSMTIIGKKKETINGFLSNGTKK</sequence>
<dbReference type="EMBL" id="BAABME010007188">
    <property type="protein sequence ID" value="GAA0170305.1"/>
    <property type="molecule type" value="Genomic_DNA"/>
</dbReference>
<evidence type="ECO:0000313" key="2">
    <source>
        <dbReference type="EMBL" id="GAA0170305.1"/>
    </source>
</evidence>
<evidence type="ECO:0000256" key="1">
    <source>
        <dbReference type="SAM" id="MobiDB-lite"/>
    </source>
</evidence>
<evidence type="ECO:0000313" key="3">
    <source>
        <dbReference type="Proteomes" id="UP001454036"/>
    </source>
</evidence>
<protein>
    <submittedName>
        <fullName evidence="2">Uncharacterized protein</fullName>
    </submittedName>
</protein>
<reference evidence="2 3" key="1">
    <citation type="submission" date="2024-01" db="EMBL/GenBank/DDBJ databases">
        <title>The complete chloroplast genome sequence of Lithospermum erythrorhizon: insights into the phylogenetic relationship among Boraginaceae species and the maternal lineages of purple gromwells.</title>
        <authorList>
            <person name="Okada T."/>
            <person name="Watanabe K."/>
        </authorList>
    </citation>
    <scope>NUCLEOTIDE SEQUENCE [LARGE SCALE GENOMIC DNA]</scope>
</reference>
<dbReference type="AlphaFoldDB" id="A0AAV3R1W7"/>
<gene>
    <name evidence="2" type="ORF">LIER_24598</name>
</gene>